<comment type="caution">
    <text evidence="1">The sequence shown here is derived from an EMBL/GenBank/DDBJ whole genome shotgun (WGS) entry which is preliminary data.</text>
</comment>
<gene>
    <name evidence="1" type="ORF">CU669_08490</name>
</gene>
<organism evidence="1 2">
    <name type="scientific">Paramagnetospirillum kuznetsovii</name>
    <dbReference type="NCBI Taxonomy" id="2053833"/>
    <lineage>
        <taxon>Bacteria</taxon>
        <taxon>Pseudomonadati</taxon>
        <taxon>Pseudomonadota</taxon>
        <taxon>Alphaproteobacteria</taxon>
        <taxon>Rhodospirillales</taxon>
        <taxon>Magnetospirillaceae</taxon>
        <taxon>Paramagnetospirillum</taxon>
    </lineage>
</organism>
<name>A0A364NZ24_9PROT</name>
<protein>
    <submittedName>
        <fullName evidence="1">PilZ domain-containing protein</fullName>
    </submittedName>
</protein>
<keyword evidence="2" id="KW-1185">Reference proteome</keyword>
<reference evidence="1 2" key="1">
    <citation type="submission" date="2017-11" db="EMBL/GenBank/DDBJ databases">
        <title>Draft genome sequence of magnetotactic bacterium Magnetospirillum kuznetsovii LBB-42.</title>
        <authorList>
            <person name="Grouzdev D.S."/>
            <person name="Rysina M.S."/>
            <person name="Baslerov R.V."/>
            <person name="Koziaeva V."/>
        </authorList>
    </citation>
    <scope>NUCLEOTIDE SEQUENCE [LARGE SCALE GENOMIC DNA]</scope>
    <source>
        <strain evidence="1 2">LBB-42</strain>
    </source>
</reference>
<proteinExistence type="predicted"/>
<sequence length="147" mass="16538">MIVDSDGRQLSKGTHRMNAQAQPNLFASNGFVSEVSLNPKFFGKDRRRHSRRFGDGMVVVIDNRIFPIFDISVSGIRFQCAGGKPGDKISLRVARLQNMSDFVDCQAIVRHADETSIRAEFIPTFRLMKFLLGHFGEINGTSPVFFK</sequence>
<dbReference type="AlphaFoldDB" id="A0A364NZ24"/>
<dbReference type="RefSeq" id="WP_112143711.1">
    <property type="nucleotide sequence ID" value="NZ_PGTO01000005.1"/>
</dbReference>
<dbReference type="EMBL" id="PGTO01000005">
    <property type="protein sequence ID" value="RAU22167.1"/>
    <property type="molecule type" value="Genomic_DNA"/>
</dbReference>
<dbReference type="Proteomes" id="UP000251075">
    <property type="component" value="Unassembled WGS sequence"/>
</dbReference>
<evidence type="ECO:0000313" key="1">
    <source>
        <dbReference type="EMBL" id="RAU22167.1"/>
    </source>
</evidence>
<evidence type="ECO:0000313" key="2">
    <source>
        <dbReference type="Proteomes" id="UP000251075"/>
    </source>
</evidence>
<accession>A0A364NZ24</accession>